<dbReference type="GO" id="GO:0005524">
    <property type="term" value="F:ATP binding"/>
    <property type="evidence" value="ECO:0007669"/>
    <property type="project" value="UniProtKB-KW"/>
</dbReference>
<dbReference type="PROSITE" id="PS00455">
    <property type="entry name" value="AMP_BINDING"/>
    <property type="match status" value="1"/>
</dbReference>
<keyword evidence="4" id="KW-0067">ATP-binding</keyword>
<evidence type="ECO:0000313" key="8">
    <source>
        <dbReference type="Proteomes" id="UP000566663"/>
    </source>
</evidence>
<dbReference type="InterPro" id="IPR000873">
    <property type="entry name" value="AMP-dep_synth/lig_dom"/>
</dbReference>
<reference evidence="7 8" key="1">
    <citation type="submission" date="2020-08" db="EMBL/GenBank/DDBJ databases">
        <title>Genomic Encyclopedia of Type Strains, Phase IV (KMG-IV): sequencing the most valuable type-strain genomes for metagenomic binning, comparative biology and taxonomic classification.</title>
        <authorList>
            <person name="Goeker M."/>
        </authorList>
    </citation>
    <scope>NUCLEOTIDE SEQUENCE [LARGE SCALE GENOMIC DNA]</scope>
    <source>
        <strain evidence="7 8">DSM 25335</strain>
    </source>
</reference>
<dbReference type="Gene3D" id="3.40.50.12780">
    <property type="entry name" value="N-terminal domain of ligase-like"/>
    <property type="match status" value="1"/>
</dbReference>
<dbReference type="PANTHER" id="PTHR43352">
    <property type="entry name" value="ACETYL-COA SYNTHETASE"/>
    <property type="match status" value="1"/>
</dbReference>
<dbReference type="EC" id="6.2.1.32" evidence="7"/>
<dbReference type="RefSeq" id="WP_183254204.1">
    <property type="nucleotide sequence ID" value="NZ_BAAAFF010000002.1"/>
</dbReference>
<dbReference type="FunFam" id="3.30.300.30:FF:000005">
    <property type="entry name" value="Acyl-coenzyme A synthetase ACSM5, mitochondrial"/>
    <property type="match status" value="1"/>
</dbReference>
<dbReference type="PANTHER" id="PTHR43352:SF1">
    <property type="entry name" value="ANTHRANILATE--COA LIGASE"/>
    <property type="match status" value="1"/>
</dbReference>
<evidence type="ECO:0000256" key="4">
    <source>
        <dbReference type="ARBA" id="ARBA00022840"/>
    </source>
</evidence>
<dbReference type="InterPro" id="IPR045851">
    <property type="entry name" value="AMP-bd_C_sf"/>
</dbReference>
<sequence length="534" mass="56853">MGASAHLDPFVLDHLPPPEQQPDFLFDRPELAYPDRLNAGVELLRRAIGAAGPDGRALIDFDHEFSWSRVDAISGRMARVLVEQMGLVPGNRVLLHGPNSSWTVLAWFAILKAGGVVVATMPMLRAAELATVVNKAKISHALVYDALAEAVTEARADTSSLTHVMTSAELQKAAQALPPGTGFDAVATAAEDPALIAFTSGTTGQPKGCVHFHRDVLAMADTFAKHTLDLGPQDIVVGTPPIAFTFGLGGLVVFPASAGAAIAFAPRPGFDALAETIARCKATALFTAPTGYRALLKLADQHDLSSLRTCVSAGEALPAATSDAWHEATGARIIDGIGSTEMIHIFISASGEDIRPGSTGKAVPGYEARIVGETGETLTQGETGRLAVRGPTGCRYLDDPRQAAYVQNGWNLTGDVYRLDEDGYFWFVARADDMIISAGYNIGAPEVENALLRHPAVAEAAVVGVPDDERGQIVKAFVVLNPGHVRTDALRCELQDHVKSVIAPYKYPRALQFMDALPKTQTGKLQRFRLKGDP</sequence>
<evidence type="ECO:0000256" key="3">
    <source>
        <dbReference type="ARBA" id="ARBA00022741"/>
    </source>
</evidence>
<name>A0A7W8I016_9CAUL</name>
<keyword evidence="8" id="KW-1185">Reference proteome</keyword>
<feature type="domain" description="AMP-dependent synthetase/ligase" evidence="5">
    <location>
        <begin position="51"/>
        <end position="392"/>
    </location>
</feature>
<dbReference type="InterPro" id="IPR042099">
    <property type="entry name" value="ANL_N_sf"/>
</dbReference>
<dbReference type="Pfam" id="PF13193">
    <property type="entry name" value="AMP-binding_C"/>
    <property type="match status" value="1"/>
</dbReference>
<evidence type="ECO:0000259" key="5">
    <source>
        <dbReference type="Pfam" id="PF00501"/>
    </source>
</evidence>
<dbReference type="SUPFAM" id="SSF56801">
    <property type="entry name" value="Acetyl-CoA synthetase-like"/>
    <property type="match status" value="1"/>
</dbReference>
<proteinExistence type="inferred from homology"/>
<dbReference type="Gene3D" id="3.30.300.30">
    <property type="match status" value="1"/>
</dbReference>
<comment type="caution">
    <text evidence="7">The sequence shown here is derived from an EMBL/GenBank/DDBJ whole genome shotgun (WGS) entry which is preliminary data.</text>
</comment>
<dbReference type="AlphaFoldDB" id="A0A7W8I016"/>
<dbReference type="EMBL" id="JACHFZ010000003">
    <property type="protein sequence ID" value="MBB5292097.1"/>
    <property type="molecule type" value="Genomic_DNA"/>
</dbReference>
<dbReference type="InterPro" id="IPR020845">
    <property type="entry name" value="AMP-binding_CS"/>
</dbReference>
<evidence type="ECO:0000256" key="1">
    <source>
        <dbReference type="ARBA" id="ARBA00006432"/>
    </source>
</evidence>
<gene>
    <name evidence="7" type="ORF">HNQ67_001617</name>
</gene>
<feature type="domain" description="AMP-binding enzyme C-terminal" evidence="6">
    <location>
        <begin position="446"/>
        <end position="524"/>
    </location>
</feature>
<organism evidence="7 8">
    <name type="scientific">Brevundimonas basaltis</name>
    <dbReference type="NCBI Taxonomy" id="472166"/>
    <lineage>
        <taxon>Bacteria</taxon>
        <taxon>Pseudomonadati</taxon>
        <taxon>Pseudomonadota</taxon>
        <taxon>Alphaproteobacteria</taxon>
        <taxon>Caulobacterales</taxon>
        <taxon>Caulobacteraceae</taxon>
        <taxon>Brevundimonas</taxon>
    </lineage>
</organism>
<dbReference type="Proteomes" id="UP000566663">
    <property type="component" value="Unassembled WGS sequence"/>
</dbReference>
<accession>A0A7W8I016</accession>
<evidence type="ECO:0000313" key="7">
    <source>
        <dbReference type="EMBL" id="MBB5292097.1"/>
    </source>
</evidence>
<comment type="similarity">
    <text evidence="1">Belongs to the ATP-dependent AMP-binding enzyme family.</text>
</comment>
<dbReference type="GO" id="GO:0044550">
    <property type="term" value="P:secondary metabolite biosynthetic process"/>
    <property type="evidence" value="ECO:0007669"/>
    <property type="project" value="TreeGrafter"/>
</dbReference>
<evidence type="ECO:0000259" key="6">
    <source>
        <dbReference type="Pfam" id="PF13193"/>
    </source>
</evidence>
<keyword evidence="2 7" id="KW-0436">Ligase</keyword>
<protein>
    <submittedName>
        <fullName evidence="7">2-aminobenzoate-CoA ligase</fullName>
        <ecNumber evidence="7">6.2.1.32</ecNumber>
    </submittedName>
</protein>
<evidence type="ECO:0000256" key="2">
    <source>
        <dbReference type="ARBA" id="ARBA00022598"/>
    </source>
</evidence>
<dbReference type="Pfam" id="PF00501">
    <property type="entry name" value="AMP-binding"/>
    <property type="match status" value="1"/>
</dbReference>
<keyword evidence="3" id="KW-0547">Nucleotide-binding</keyword>
<dbReference type="GO" id="GO:0018860">
    <property type="term" value="F:anthranilate-CoA ligase activity"/>
    <property type="evidence" value="ECO:0007669"/>
    <property type="project" value="UniProtKB-EC"/>
</dbReference>
<dbReference type="InterPro" id="IPR025110">
    <property type="entry name" value="AMP-bd_C"/>
</dbReference>